<proteinExistence type="inferred from homology"/>
<comment type="caution">
    <text evidence="8">The sequence shown here is derived from an EMBL/GenBank/DDBJ whole genome shotgun (WGS) entry which is preliminary data.</text>
</comment>
<accession>A0A7Z1B2D0</accession>
<dbReference type="RefSeq" id="WP_242653419.1">
    <property type="nucleotide sequence ID" value="NZ_JAQIHP010000008.1"/>
</dbReference>
<dbReference type="PANTHER" id="PTHR42978">
    <property type="entry name" value="QUORUM-QUENCHING LACTONASE YTNP-RELATED-RELATED"/>
    <property type="match status" value="1"/>
</dbReference>
<evidence type="ECO:0000256" key="2">
    <source>
        <dbReference type="ARBA" id="ARBA00007749"/>
    </source>
</evidence>
<evidence type="ECO:0000313" key="8">
    <source>
        <dbReference type="EMBL" id="OLF87844.1"/>
    </source>
</evidence>
<dbReference type="GO" id="GO:0046872">
    <property type="term" value="F:metal ion binding"/>
    <property type="evidence" value="ECO:0007669"/>
    <property type="project" value="UniProtKB-KW"/>
</dbReference>
<dbReference type="SMART" id="SM00849">
    <property type="entry name" value="Lactamase_B"/>
    <property type="match status" value="1"/>
</dbReference>
<keyword evidence="4" id="KW-0378">Hydrolase</keyword>
<keyword evidence="3" id="KW-0479">Metal-binding</keyword>
<organism evidence="8 9">
    <name type="scientific">Bacillus paralicheniformis</name>
    <dbReference type="NCBI Taxonomy" id="1648923"/>
    <lineage>
        <taxon>Bacteria</taxon>
        <taxon>Bacillati</taxon>
        <taxon>Bacillota</taxon>
        <taxon>Bacilli</taxon>
        <taxon>Bacillales</taxon>
        <taxon>Bacillaceae</taxon>
        <taxon>Bacillus</taxon>
    </lineage>
</organism>
<dbReference type="AlphaFoldDB" id="A0A7Z1B2D0"/>
<dbReference type="InterPro" id="IPR001279">
    <property type="entry name" value="Metallo-B-lactamas"/>
</dbReference>
<dbReference type="GO" id="GO:0016787">
    <property type="term" value="F:hydrolase activity"/>
    <property type="evidence" value="ECO:0007669"/>
    <property type="project" value="UniProtKB-KW"/>
</dbReference>
<dbReference type="CDD" id="cd07720">
    <property type="entry name" value="OPHC2-like_MBL-fold"/>
    <property type="match status" value="1"/>
</dbReference>
<comment type="similarity">
    <text evidence="2">Belongs to the metallo-beta-lactamase superfamily.</text>
</comment>
<dbReference type="InterPro" id="IPR036866">
    <property type="entry name" value="RibonucZ/Hydroxyglut_hydro"/>
</dbReference>
<dbReference type="Pfam" id="PF00753">
    <property type="entry name" value="Lactamase_B"/>
    <property type="match status" value="1"/>
</dbReference>
<protein>
    <recommendedName>
        <fullName evidence="7">Metallo-beta-lactamase domain-containing protein</fullName>
    </recommendedName>
</protein>
<dbReference type="InterPro" id="IPR051013">
    <property type="entry name" value="MBL_superfamily_lactonases"/>
</dbReference>
<sequence length="290" mass="32711">MKRHNETASSNKETDPNAKREGFIMKEPDRIQLDSFHMTILSDGAFRVSRDFFLAGGDPHEAEHYPEEFEVALNFICLETNRKRILIDTGFGETGGQESGHLIHHLTQAGIKPDSIDFVILSHSHLDHTGGLLNNGIPAFPNAVHLISEAEWLYAKQTPASEQFRILSTVRPLLKLLTEDTELLPGLKLIHTPGHTPGHLTIELQTKDGVCQIINDVFHIPESISNPKLRVSLEHDPKEGEKTRRLLARQAYNGQVLLHGCHFPYPGFGLIEKQGSLFQWKPVQYEKKTR</sequence>
<dbReference type="SUPFAM" id="SSF56281">
    <property type="entry name" value="Metallo-hydrolase/oxidoreductase"/>
    <property type="match status" value="1"/>
</dbReference>
<gene>
    <name evidence="8" type="ORF">B4121_4296</name>
</gene>
<evidence type="ECO:0000256" key="1">
    <source>
        <dbReference type="ARBA" id="ARBA00001947"/>
    </source>
</evidence>
<dbReference type="Gene3D" id="3.60.15.10">
    <property type="entry name" value="Ribonuclease Z/Hydroxyacylglutathione hydrolase-like"/>
    <property type="match status" value="1"/>
</dbReference>
<keyword evidence="5" id="KW-0862">Zinc</keyword>
<evidence type="ECO:0000313" key="9">
    <source>
        <dbReference type="Proteomes" id="UP000185604"/>
    </source>
</evidence>
<dbReference type="PANTHER" id="PTHR42978:SF2">
    <property type="entry name" value="102 KBASES UNSTABLE REGION: FROM 1 TO 119443"/>
    <property type="match status" value="1"/>
</dbReference>
<evidence type="ECO:0000256" key="5">
    <source>
        <dbReference type="ARBA" id="ARBA00022833"/>
    </source>
</evidence>
<evidence type="ECO:0000259" key="7">
    <source>
        <dbReference type="SMART" id="SM00849"/>
    </source>
</evidence>
<feature type="domain" description="Metallo-beta-lactamase" evidence="7">
    <location>
        <begin position="72"/>
        <end position="262"/>
    </location>
</feature>
<feature type="region of interest" description="Disordered" evidence="6">
    <location>
        <begin position="1"/>
        <end position="24"/>
    </location>
</feature>
<dbReference type="Proteomes" id="UP000185604">
    <property type="component" value="Unassembled WGS sequence"/>
</dbReference>
<comment type="cofactor">
    <cofactor evidence="1">
        <name>Zn(2+)</name>
        <dbReference type="ChEBI" id="CHEBI:29105"/>
    </cofactor>
</comment>
<evidence type="ECO:0000256" key="3">
    <source>
        <dbReference type="ARBA" id="ARBA00022723"/>
    </source>
</evidence>
<evidence type="ECO:0000256" key="6">
    <source>
        <dbReference type="SAM" id="MobiDB-lite"/>
    </source>
</evidence>
<dbReference type="EMBL" id="LKPO01000026">
    <property type="protein sequence ID" value="OLF87844.1"/>
    <property type="molecule type" value="Genomic_DNA"/>
</dbReference>
<name>A0A7Z1B2D0_9BACI</name>
<evidence type="ECO:0000256" key="4">
    <source>
        <dbReference type="ARBA" id="ARBA00022801"/>
    </source>
</evidence>
<reference evidence="8 9" key="1">
    <citation type="journal article" date="2016" name="Front. Microbiol.">
        <title>High-Level Heat Resistance of Spores of Bacillus amyloliquefaciens and Bacillus licheniformis Results from the Presence of a spoVA Operon in a Tn1546 Transposon.</title>
        <authorList>
            <person name="Berendsen E.M."/>
            <person name="Koning R.A."/>
            <person name="Boekhorst J."/>
            <person name="de Jong A."/>
            <person name="Kuipers O.P."/>
            <person name="Wells-Bennik M.H."/>
        </authorList>
    </citation>
    <scope>NUCLEOTIDE SEQUENCE [LARGE SCALE GENOMIC DNA]</scope>
    <source>
        <strain evidence="8 9">B4121</strain>
    </source>
</reference>